<dbReference type="Proteomes" id="UP000769780">
    <property type="component" value="Unassembled WGS sequence"/>
</dbReference>
<sequence length="371" mass="42216">MTQPVIDHTKPIIAVLTEVSEKDGEGPSFKNIHAFCEELNEYVTKNGGFFYVFTLRNTSKEAFIGYYFEGTQWQKASLPLPNFVYNRIHSRRTEVSEKFTSFMELAYEFNIEVFNHRFLSKWEVHKWVSQKNHLHAFLPETYLYKEALLLELLETYNALYIKPLNGSQGRGIYLLQKEQGSFNLAYTGKEGLKQQPFTNVEDLKAALVQKIGPKPHLVQQGIDLLKWEKNNLDFRVLCHRKNTQEWQVTSVVARSSAEGQFASNLALGGKLLRPHMVLSSFFGKEMAATKLALMKELALESSACVSEHVDGLMVELGIDIGIDVLGNLWLIEINSKPSKNHGERSGKIRPSARAIIDYCFTNIDSESEGEI</sequence>
<dbReference type="InterPro" id="IPR026838">
    <property type="entry name" value="YheC/D"/>
</dbReference>
<dbReference type="RefSeq" id="WP_221870034.1">
    <property type="nucleotide sequence ID" value="NZ_JACWFH010000001.1"/>
</dbReference>
<dbReference type="Pfam" id="PF14398">
    <property type="entry name" value="ATPgrasp_YheCD"/>
    <property type="match status" value="1"/>
</dbReference>
<accession>A0ABS7JZ82</accession>
<dbReference type="EMBL" id="JACWFH010000001">
    <property type="protein sequence ID" value="MBY0095236.1"/>
    <property type="molecule type" value="Genomic_DNA"/>
</dbReference>
<protein>
    <submittedName>
        <fullName evidence="1">YheC/YheD family protein</fullName>
    </submittedName>
</protein>
<keyword evidence="2" id="KW-1185">Reference proteome</keyword>
<organism evidence="1 2">
    <name type="scientific">Mesobacillus maritimus</name>
    <dbReference type="NCBI Taxonomy" id="1643336"/>
    <lineage>
        <taxon>Bacteria</taxon>
        <taxon>Bacillati</taxon>
        <taxon>Bacillota</taxon>
        <taxon>Bacilli</taxon>
        <taxon>Bacillales</taxon>
        <taxon>Bacillaceae</taxon>
        <taxon>Mesobacillus</taxon>
    </lineage>
</organism>
<proteinExistence type="predicted"/>
<evidence type="ECO:0000313" key="1">
    <source>
        <dbReference type="EMBL" id="MBY0095236.1"/>
    </source>
</evidence>
<name>A0ABS7JZ82_9BACI</name>
<comment type="caution">
    <text evidence="1">The sequence shown here is derived from an EMBL/GenBank/DDBJ whole genome shotgun (WGS) entry which is preliminary data.</text>
</comment>
<dbReference type="Gene3D" id="3.30.470.20">
    <property type="entry name" value="ATP-grasp fold, B domain"/>
    <property type="match status" value="1"/>
</dbReference>
<gene>
    <name evidence="1" type="ORF">H0185_00180</name>
</gene>
<dbReference type="SUPFAM" id="SSF56059">
    <property type="entry name" value="Glutathione synthetase ATP-binding domain-like"/>
    <property type="match status" value="1"/>
</dbReference>
<evidence type="ECO:0000313" key="2">
    <source>
        <dbReference type="Proteomes" id="UP000769780"/>
    </source>
</evidence>
<reference evidence="1 2" key="1">
    <citation type="submission" date="2020-07" db="EMBL/GenBank/DDBJ databases">
        <title>Fungal Genomes of the International Space Station.</title>
        <authorList>
            <person name="Seuylemezian A."/>
            <person name="Singh N.K."/>
            <person name="Wood J."/>
            <person name="Venkateswaran K."/>
        </authorList>
    </citation>
    <scope>NUCLEOTIDE SEQUENCE [LARGE SCALE GENOMIC DNA]</scope>
    <source>
        <strain evidence="1 2">PL-B2</strain>
    </source>
</reference>